<dbReference type="AlphaFoldDB" id="A0A1X0D142"/>
<dbReference type="SUPFAM" id="SSF52821">
    <property type="entry name" value="Rhodanese/Cell cycle control phosphatase"/>
    <property type="match status" value="1"/>
</dbReference>
<sequence>MARVPGSPLPLPAAELVAEANELAPPVPLEEARALLDDESVRFVDIREPGEWERTGIIPGAYRASRGMLEFWVDPASPYYRPALDDGRRLVLYCGGAWRSALAAASLARMGVEDVTHIAGGFTAWSEAGYPVEPFHH</sequence>
<dbReference type="EMBL" id="MVHS01000053">
    <property type="protein sequence ID" value="ORA66144.1"/>
    <property type="molecule type" value="Genomic_DNA"/>
</dbReference>
<dbReference type="OrthoDB" id="9800872at2"/>
<reference evidence="1 2" key="1">
    <citation type="submission" date="2016-12" db="EMBL/GenBank/DDBJ databases">
        <title>The new phylogeny of genus Mycobacterium.</title>
        <authorList>
            <person name="Tortoli E."/>
            <person name="Trovato A."/>
            <person name="Cirillo D.M."/>
        </authorList>
    </citation>
    <scope>NUCLEOTIDE SEQUENCE [LARGE SCALE GENOMIC DNA]</scope>
    <source>
        <strain evidence="1 2">DSM 45130</strain>
    </source>
</reference>
<proteinExistence type="predicted"/>
<gene>
    <name evidence="1" type="ORF">BST26_17525</name>
</gene>
<accession>A0A1X0D142</accession>
<dbReference type="RefSeq" id="WP_083032776.1">
    <property type="nucleotide sequence ID" value="NZ_AP022618.1"/>
</dbReference>
<protein>
    <submittedName>
        <fullName evidence="1">Rhodanese</fullName>
    </submittedName>
</protein>
<dbReference type="PANTHER" id="PTHR44086">
    <property type="entry name" value="THIOSULFATE SULFURTRANSFERASE RDL2, MITOCHONDRIAL-RELATED"/>
    <property type="match status" value="1"/>
</dbReference>
<dbReference type="InterPro" id="IPR001763">
    <property type="entry name" value="Rhodanese-like_dom"/>
</dbReference>
<comment type="caution">
    <text evidence="1">The sequence shown here is derived from an EMBL/GenBank/DDBJ whole genome shotgun (WGS) entry which is preliminary data.</text>
</comment>
<dbReference type="InterPro" id="IPR036873">
    <property type="entry name" value="Rhodanese-like_dom_sf"/>
</dbReference>
<dbReference type="SMART" id="SM00450">
    <property type="entry name" value="RHOD"/>
    <property type="match status" value="1"/>
</dbReference>
<dbReference type="PANTHER" id="PTHR44086:SF13">
    <property type="entry name" value="THIOSULFATE SULFURTRANSFERASE PSPE"/>
    <property type="match status" value="1"/>
</dbReference>
<dbReference type="GO" id="GO:0004792">
    <property type="term" value="F:thiosulfate-cyanide sulfurtransferase activity"/>
    <property type="evidence" value="ECO:0007669"/>
    <property type="project" value="TreeGrafter"/>
</dbReference>
<dbReference type="Pfam" id="PF00581">
    <property type="entry name" value="Rhodanese"/>
    <property type="match status" value="1"/>
</dbReference>
<dbReference type="Gene3D" id="3.40.250.10">
    <property type="entry name" value="Rhodanese-like domain"/>
    <property type="match status" value="1"/>
</dbReference>
<dbReference type="PROSITE" id="PS50206">
    <property type="entry name" value="RHODANESE_3"/>
    <property type="match status" value="1"/>
</dbReference>
<keyword evidence="2" id="KW-1185">Reference proteome</keyword>
<dbReference type="STRING" id="444597.BST26_17525"/>
<organism evidence="1 2">
    <name type="scientific">Mycolicibacterium insubricum</name>
    <dbReference type="NCBI Taxonomy" id="444597"/>
    <lineage>
        <taxon>Bacteria</taxon>
        <taxon>Bacillati</taxon>
        <taxon>Actinomycetota</taxon>
        <taxon>Actinomycetes</taxon>
        <taxon>Mycobacteriales</taxon>
        <taxon>Mycobacteriaceae</taxon>
        <taxon>Mycolicibacterium</taxon>
    </lineage>
</organism>
<name>A0A1X0D142_9MYCO</name>
<evidence type="ECO:0000313" key="1">
    <source>
        <dbReference type="EMBL" id="ORA66144.1"/>
    </source>
</evidence>
<dbReference type="Proteomes" id="UP000192801">
    <property type="component" value="Unassembled WGS sequence"/>
</dbReference>
<evidence type="ECO:0000313" key="2">
    <source>
        <dbReference type="Proteomes" id="UP000192801"/>
    </source>
</evidence>